<accession>A0A9P6K721</accession>
<evidence type="ECO:0000256" key="4">
    <source>
        <dbReference type="ARBA" id="ARBA00022679"/>
    </source>
</evidence>
<evidence type="ECO:0000259" key="6">
    <source>
        <dbReference type="Pfam" id="PF00852"/>
    </source>
</evidence>
<dbReference type="PANTHER" id="PTHR11929">
    <property type="entry name" value="ALPHA- 1,3 -FUCOSYLTRANSFERASE"/>
    <property type="match status" value="1"/>
</dbReference>
<keyword evidence="4 5" id="KW-0808">Transferase</keyword>
<comment type="pathway">
    <text evidence="1">Protein modification; protein glycosylation.</text>
</comment>
<proteinExistence type="inferred from homology"/>
<evidence type="ECO:0000256" key="1">
    <source>
        <dbReference type="ARBA" id="ARBA00004922"/>
    </source>
</evidence>
<keyword evidence="8" id="KW-1185">Reference proteome</keyword>
<dbReference type="InterPro" id="IPR038577">
    <property type="entry name" value="GT10-like_C_sf"/>
</dbReference>
<dbReference type="Proteomes" id="UP000723463">
    <property type="component" value="Unassembled WGS sequence"/>
</dbReference>
<evidence type="ECO:0000256" key="2">
    <source>
        <dbReference type="ARBA" id="ARBA00008919"/>
    </source>
</evidence>
<evidence type="ECO:0000313" key="8">
    <source>
        <dbReference type="Proteomes" id="UP000723463"/>
    </source>
</evidence>
<comment type="subcellular location">
    <subcellularLocation>
        <location evidence="5">Golgi apparatus</location>
        <location evidence="5">Golgi stack membrane</location>
        <topology evidence="5">Single-pass type II membrane protein</topology>
    </subcellularLocation>
</comment>
<comment type="similarity">
    <text evidence="2 5">Belongs to the glycosyltransferase 10 family.</text>
</comment>
<protein>
    <recommendedName>
        <fullName evidence="5">Fucosyltransferase</fullName>
        <ecNumber evidence="5">2.4.1.-</ecNumber>
    </recommendedName>
</protein>
<evidence type="ECO:0000256" key="5">
    <source>
        <dbReference type="RuleBase" id="RU003832"/>
    </source>
</evidence>
<dbReference type="GO" id="GO:0046920">
    <property type="term" value="F:alpha-(1-&gt;3)-fucosyltransferase activity"/>
    <property type="evidence" value="ECO:0007669"/>
    <property type="project" value="TreeGrafter"/>
</dbReference>
<feature type="domain" description="Fucosyltransferase C-terminal" evidence="6">
    <location>
        <begin position="32"/>
        <end position="126"/>
    </location>
</feature>
<dbReference type="AlphaFoldDB" id="A0A9P6K721"/>
<reference evidence="7" key="1">
    <citation type="journal article" date="2020" name="Fungal Divers.">
        <title>Resolving the Mortierellaceae phylogeny through synthesis of multi-gene phylogenetics and phylogenomics.</title>
        <authorList>
            <person name="Vandepol N."/>
            <person name="Liber J."/>
            <person name="Desiro A."/>
            <person name="Na H."/>
            <person name="Kennedy M."/>
            <person name="Barry K."/>
            <person name="Grigoriev I.V."/>
            <person name="Miller A.N."/>
            <person name="O'Donnell K."/>
            <person name="Stajich J.E."/>
            <person name="Bonito G."/>
        </authorList>
    </citation>
    <scope>NUCLEOTIDE SEQUENCE</scope>
    <source>
        <strain evidence="7">NRRL 2591</strain>
    </source>
</reference>
<keyword evidence="3 5" id="KW-0328">Glycosyltransferase</keyword>
<dbReference type="GO" id="GO:0032580">
    <property type="term" value="C:Golgi cisterna membrane"/>
    <property type="evidence" value="ECO:0007669"/>
    <property type="project" value="UniProtKB-SubCell"/>
</dbReference>
<dbReference type="EC" id="2.4.1.-" evidence="5"/>
<gene>
    <name evidence="7" type="ORF">EC957_005301</name>
</gene>
<organism evidence="7 8">
    <name type="scientific">Mortierella hygrophila</name>
    <dbReference type="NCBI Taxonomy" id="979708"/>
    <lineage>
        <taxon>Eukaryota</taxon>
        <taxon>Fungi</taxon>
        <taxon>Fungi incertae sedis</taxon>
        <taxon>Mucoromycota</taxon>
        <taxon>Mortierellomycotina</taxon>
        <taxon>Mortierellomycetes</taxon>
        <taxon>Mortierellales</taxon>
        <taxon>Mortierellaceae</taxon>
        <taxon>Mortierella</taxon>
    </lineage>
</organism>
<dbReference type="Gene3D" id="3.40.50.11660">
    <property type="entry name" value="Glycosyl transferase family 10, C-terminal domain"/>
    <property type="match status" value="1"/>
</dbReference>
<dbReference type="PANTHER" id="PTHR11929:SF194">
    <property type="entry name" value="ALPHA-(1,3)-FUCOSYLTRANSFERASE 10"/>
    <property type="match status" value="1"/>
</dbReference>
<name>A0A9P6K721_9FUNG</name>
<dbReference type="SUPFAM" id="SSF53756">
    <property type="entry name" value="UDP-Glycosyltransferase/glycogen phosphorylase"/>
    <property type="match status" value="1"/>
</dbReference>
<evidence type="ECO:0000256" key="3">
    <source>
        <dbReference type="ARBA" id="ARBA00022676"/>
    </source>
</evidence>
<dbReference type="InterPro" id="IPR001503">
    <property type="entry name" value="Glyco_trans_10"/>
</dbReference>
<keyword evidence="5" id="KW-0812">Transmembrane</keyword>
<dbReference type="InterPro" id="IPR055270">
    <property type="entry name" value="Glyco_tran_10_C"/>
</dbReference>
<comment type="caution">
    <text evidence="7">The sequence shown here is derived from an EMBL/GenBank/DDBJ whole genome shotgun (WGS) entry which is preliminary data.</text>
</comment>
<sequence length="155" mass="17706">MSSRSSIIFHALSFSTIDVPNLDDVKSDGRAFETDEVKGRYKFYASFENDYCADYLTEKIQHTYSVGVVPILDESKDYSRFLPTNHSSLRLDDLATSKHLAHRILGVDQHDSAYMKYLDYKESTTPFESLLHPMLLEAFDISQGKWGPHGDEARC</sequence>
<keyword evidence="5" id="KW-0472">Membrane</keyword>
<dbReference type="Pfam" id="PF00852">
    <property type="entry name" value="Glyco_transf_10"/>
    <property type="match status" value="1"/>
</dbReference>
<evidence type="ECO:0000313" key="7">
    <source>
        <dbReference type="EMBL" id="KAF9548949.1"/>
    </source>
</evidence>
<keyword evidence="5" id="KW-0333">Golgi apparatus</keyword>
<dbReference type="EMBL" id="JAAAXW010000024">
    <property type="protein sequence ID" value="KAF9548949.1"/>
    <property type="molecule type" value="Genomic_DNA"/>
</dbReference>